<evidence type="ECO:0000313" key="2">
    <source>
        <dbReference type="EMBL" id="CAG8668054.1"/>
    </source>
</evidence>
<name>A0A9N9EC97_9GLOM</name>
<dbReference type="Proteomes" id="UP000789831">
    <property type="component" value="Unassembled WGS sequence"/>
</dbReference>
<sequence length="61" mass="7053">ETKEDDEWDTTSIPWMITMDDSDSNGNNNETGTPYKKQHEQMVSTIKSLFDTSPPDNENWT</sequence>
<feature type="non-terminal residue" evidence="2">
    <location>
        <position position="1"/>
    </location>
</feature>
<evidence type="ECO:0000313" key="3">
    <source>
        <dbReference type="Proteomes" id="UP000789831"/>
    </source>
</evidence>
<organism evidence="2 3">
    <name type="scientific">Ambispora gerdemannii</name>
    <dbReference type="NCBI Taxonomy" id="144530"/>
    <lineage>
        <taxon>Eukaryota</taxon>
        <taxon>Fungi</taxon>
        <taxon>Fungi incertae sedis</taxon>
        <taxon>Mucoromycota</taxon>
        <taxon>Glomeromycotina</taxon>
        <taxon>Glomeromycetes</taxon>
        <taxon>Archaeosporales</taxon>
        <taxon>Ambisporaceae</taxon>
        <taxon>Ambispora</taxon>
    </lineage>
</organism>
<protein>
    <submittedName>
        <fullName evidence="2">10872_t:CDS:1</fullName>
    </submittedName>
</protein>
<dbReference type="AlphaFoldDB" id="A0A9N9EC97"/>
<proteinExistence type="predicted"/>
<keyword evidence="3" id="KW-1185">Reference proteome</keyword>
<reference evidence="2" key="1">
    <citation type="submission" date="2021-06" db="EMBL/GenBank/DDBJ databases">
        <authorList>
            <person name="Kallberg Y."/>
            <person name="Tangrot J."/>
            <person name="Rosling A."/>
        </authorList>
    </citation>
    <scope>NUCLEOTIDE SEQUENCE</scope>
    <source>
        <strain evidence="2">MT106</strain>
    </source>
</reference>
<dbReference type="EMBL" id="CAJVPL010007161">
    <property type="protein sequence ID" value="CAG8668054.1"/>
    <property type="molecule type" value="Genomic_DNA"/>
</dbReference>
<gene>
    <name evidence="2" type="ORF">AGERDE_LOCUS12127</name>
</gene>
<evidence type="ECO:0000256" key="1">
    <source>
        <dbReference type="SAM" id="MobiDB-lite"/>
    </source>
</evidence>
<comment type="caution">
    <text evidence="2">The sequence shown here is derived from an EMBL/GenBank/DDBJ whole genome shotgun (WGS) entry which is preliminary data.</text>
</comment>
<feature type="region of interest" description="Disordered" evidence="1">
    <location>
        <begin position="1"/>
        <end position="41"/>
    </location>
</feature>
<accession>A0A9N9EC97</accession>